<evidence type="ECO:0000256" key="1">
    <source>
        <dbReference type="ARBA" id="ARBA00005254"/>
    </source>
</evidence>
<dbReference type="GO" id="GO:0016853">
    <property type="term" value="F:isomerase activity"/>
    <property type="evidence" value="ECO:0007669"/>
    <property type="project" value="UniProtKB-KW"/>
</dbReference>
<protein>
    <submittedName>
        <fullName evidence="3">Enoyl-CoA hydratase/isomerase family protein</fullName>
    </submittedName>
</protein>
<dbReference type="SUPFAM" id="SSF52096">
    <property type="entry name" value="ClpP/crotonase"/>
    <property type="match status" value="1"/>
</dbReference>
<dbReference type="GO" id="GO:0006635">
    <property type="term" value="P:fatty acid beta-oxidation"/>
    <property type="evidence" value="ECO:0007669"/>
    <property type="project" value="TreeGrafter"/>
</dbReference>
<dbReference type="EMBL" id="JABWMJ010000008">
    <property type="protein sequence ID" value="NUZ07494.1"/>
    <property type="molecule type" value="Genomic_DNA"/>
</dbReference>
<comment type="caution">
    <text evidence="3">The sequence shown here is derived from an EMBL/GenBank/DDBJ whole genome shotgun (WGS) entry which is preliminary data.</text>
</comment>
<evidence type="ECO:0000313" key="3">
    <source>
        <dbReference type="EMBL" id="NUZ07494.1"/>
    </source>
</evidence>
<dbReference type="RefSeq" id="WP_176070336.1">
    <property type="nucleotide sequence ID" value="NZ_JABWMJ010000008.1"/>
</dbReference>
<dbReference type="CDD" id="cd06558">
    <property type="entry name" value="crotonase-like"/>
    <property type="match status" value="1"/>
</dbReference>
<keyword evidence="3" id="KW-0413">Isomerase</keyword>
<dbReference type="Proteomes" id="UP000529637">
    <property type="component" value="Unassembled WGS sequence"/>
</dbReference>
<reference evidence="3 4" key="1">
    <citation type="submission" date="2020-06" db="EMBL/GenBank/DDBJ databases">
        <title>Schlegella sp. ID0723 isolated from air conditioner.</title>
        <authorList>
            <person name="Kim D.Y."/>
            <person name="Kim D.-U."/>
        </authorList>
    </citation>
    <scope>NUCLEOTIDE SEQUENCE [LARGE SCALE GENOMIC DNA]</scope>
    <source>
        <strain evidence="3 4">ID0723</strain>
    </source>
</reference>
<dbReference type="InterPro" id="IPR018376">
    <property type="entry name" value="Enoyl-CoA_hyd/isom_CS"/>
</dbReference>
<comment type="similarity">
    <text evidence="1 2">Belongs to the enoyl-CoA hydratase/isomerase family.</text>
</comment>
<evidence type="ECO:0000256" key="2">
    <source>
        <dbReference type="RuleBase" id="RU003707"/>
    </source>
</evidence>
<name>A0A7Y6NQL7_9BURK</name>
<dbReference type="InterPro" id="IPR001753">
    <property type="entry name" value="Enoyl-CoA_hydra/iso"/>
</dbReference>
<gene>
    <name evidence="3" type="ORF">HQN59_17150</name>
</gene>
<dbReference type="PROSITE" id="PS00166">
    <property type="entry name" value="ENOYL_COA_HYDRATASE"/>
    <property type="match status" value="1"/>
</dbReference>
<dbReference type="AlphaFoldDB" id="A0A7Y6NQL7"/>
<keyword evidence="4" id="KW-1185">Reference proteome</keyword>
<dbReference type="Gene3D" id="3.90.226.10">
    <property type="entry name" value="2-enoyl-CoA Hydratase, Chain A, domain 1"/>
    <property type="match status" value="1"/>
</dbReference>
<dbReference type="PANTHER" id="PTHR11941">
    <property type="entry name" value="ENOYL-COA HYDRATASE-RELATED"/>
    <property type="match status" value="1"/>
</dbReference>
<dbReference type="PANTHER" id="PTHR11941:SF54">
    <property type="entry name" value="ENOYL-COA HYDRATASE, MITOCHONDRIAL"/>
    <property type="match status" value="1"/>
</dbReference>
<evidence type="ECO:0000313" key="4">
    <source>
        <dbReference type="Proteomes" id="UP000529637"/>
    </source>
</evidence>
<dbReference type="Pfam" id="PF00378">
    <property type="entry name" value="ECH_1"/>
    <property type="match status" value="1"/>
</dbReference>
<dbReference type="InterPro" id="IPR029045">
    <property type="entry name" value="ClpP/crotonase-like_dom_sf"/>
</dbReference>
<organism evidence="3 4">
    <name type="scientific">Piscinibacter koreensis</name>
    <dbReference type="NCBI Taxonomy" id="2742824"/>
    <lineage>
        <taxon>Bacteria</taxon>
        <taxon>Pseudomonadati</taxon>
        <taxon>Pseudomonadota</taxon>
        <taxon>Betaproteobacteria</taxon>
        <taxon>Burkholderiales</taxon>
        <taxon>Sphaerotilaceae</taxon>
        <taxon>Piscinibacter</taxon>
    </lineage>
</organism>
<sequence length="266" mass="28179">MHSYTALRYEKRAQTAWLTLNRPDAMNALSDALCDELADAIGRIEDDRDVRVVVLTGAGRAFCAGADLKGVFEGGTAAPGDEDPLNAFLDRIAGMIDRLRVLPKPTIAALNGLTMAGGLELAMACDLIVAAEGARIGDAHANFGVFPGAGGAAVLPRRIGPTAAKYLLFTGDTLPAAELVPLGLVNRVVPDAELATEVDKLATRIASKSPLVLRRMKQAVADGLDQPQATALRLERLVLDAHRHSHDIREGLAAFVGKRKPDFKGC</sequence>
<accession>A0A7Y6NQL7</accession>
<proteinExistence type="inferred from homology"/>